<dbReference type="Proteomes" id="UP000789920">
    <property type="component" value="Unassembled WGS sequence"/>
</dbReference>
<organism evidence="1 2">
    <name type="scientific">Racocetra persica</name>
    <dbReference type="NCBI Taxonomy" id="160502"/>
    <lineage>
        <taxon>Eukaryota</taxon>
        <taxon>Fungi</taxon>
        <taxon>Fungi incertae sedis</taxon>
        <taxon>Mucoromycota</taxon>
        <taxon>Glomeromycotina</taxon>
        <taxon>Glomeromycetes</taxon>
        <taxon>Diversisporales</taxon>
        <taxon>Gigasporaceae</taxon>
        <taxon>Racocetra</taxon>
    </lineage>
</organism>
<name>A0ACA9QNC3_9GLOM</name>
<feature type="non-terminal residue" evidence="1">
    <location>
        <position position="141"/>
    </location>
</feature>
<sequence>ISSILLNNASTSPYTVSKMRKEKASYGYKYPIGNEVIDNWLIKINKQTSRKLIEFIPYEQFSDITYLAKGGQAFYMYNNSTVVLKNLNDSEIISQDFLNELKNYFQCSYSSLIGSYIHKYYGITRHPETKKYIIVTAFAPG</sequence>
<gene>
    <name evidence="1" type="ORF">RPERSI_LOCUS14693</name>
</gene>
<evidence type="ECO:0000313" key="1">
    <source>
        <dbReference type="EMBL" id="CAG8756064.1"/>
    </source>
</evidence>
<proteinExistence type="predicted"/>
<accession>A0ACA9QNC3</accession>
<reference evidence="1" key="1">
    <citation type="submission" date="2021-06" db="EMBL/GenBank/DDBJ databases">
        <authorList>
            <person name="Kallberg Y."/>
            <person name="Tangrot J."/>
            <person name="Rosling A."/>
        </authorList>
    </citation>
    <scope>NUCLEOTIDE SEQUENCE</scope>
    <source>
        <strain evidence="1">MA461A</strain>
    </source>
</reference>
<evidence type="ECO:0000313" key="2">
    <source>
        <dbReference type="Proteomes" id="UP000789920"/>
    </source>
</evidence>
<feature type="non-terminal residue" evidence="1">
    <location>
        <position position="1"/>
    </location>
</feature>
<dbReference type="EMBL" id="CAJVQC010034305">
    <property type="protein sequence ID" value="CAG8756064.1"/>
    <property type="molecule type" value="Genomic_DNA"/>
</dbReference>
<protein>
    <submittedName>
        <fullName evidence="1">2441_t:CDS:1</fullName>
    </submittedName>
</protein>
<comment type="caution">
    <text evidence="1">The sequence shown here is derived from an EMBL/GenBank/DDBJ whole genome shotgun (WGS) entry which is preliminary data.</text>
</comment>
<keyword evidence="2" id="KW-1185">Reference proteome</keyword>